<evidence type="ECO:0000256" key="1">
    <source>
        <dbReference type="ARBA" id="ARBA00004651"/>
    </source>
</evidence>
<reference evidence="8 9" key="1">
    <citation type="journal article" date="2019" name="Appl. Microbiol. Biotechnol.">
        <title>Uncovering carbohydrate metabolism through a genotype-phenotype association study of 56 lactic acid bacteria genomes.</title>
        <authorList>
            <person name="Buron-Moles G."/>
            <person name="Chailyan A."/>
            <person name="Dolejs I."/>
            <person name="Forster J."/>
            <person name="Miks M.H."/>
        </authorList>
    </citation>
    <scope>NUCLEOTIDE SEQUENCE [LARGE SCALE GENOMIC DNA]</scope>
    <source>
        <strain evidence="8 9">ATCC 29644</strain>
    </source>
</reference>
<dbReference type="EMBL" id="PUFN01000006">
    <property type="protein sequence ID" value="TDG74120.1"/>
    <property type="molecule type" value="Genomic_DNA"/>
</dbReference>
<evidence type="ECO:0000256" key="6">
    <source>
        <dbReference type="SAM" id="Phobius"/>
    </source>
</evidence>
<dbReference type="Proteomes" id="UP000295257">
    <property type="component" value="Unassembled WGS sequence"/>
</dbReference>
<keyword evidence="2" id="KW-1003">Cell membrane</keyword>
<evidence type="ECO:0000259" key="7">
    <source>
        <dbReference type="Pfam" id="PF13396"/>
    </source>
</evidence>
<dbReference type="RefSeq" id="WP_010018433.1">
    <property type="nucleotide sequence ID" value="NZ_CAJJMR010000018.1"/>
</dbReference>
<proteinExistence type="predicted"/>
<comment type="subcellular location">
    <subcellularLocation>
        <location evidence="1">Cell membrane</location>
        <topology evidence="1">Multi-pass membrane protein</topology>
    </subcellularLocation>
</comment>
<accession>A0A4R5NIP4</accession>
<dbReference type="OrthoDB" id="3243324at2"/>
<evidence type="ECO:0000256" key="4">
    <source>
        <dbReference type="ARBA" id="ARBA00022989"/>
    </source>
</evidence>
<keyword evidence="5 6" id="KW-0472">Membrane</keyword>
<dbReference type="AlphaFoldDB" id="A0A4R5NIP4"/>
<keyword evidence="4 6" id="KW-1133">Transmembrane helix</keyword>
<dbReference type="STRING" id="1612.ABB44_02195"/>
<feature type="transmembrane region" description="Helical" evidence="6">
    <location>
        <begin position="12"/>
        <end position="32"/>
    </location>
</feature>
<evidence type="ECO:0000256" key="5">
    <source>
        <dbReference type="ARBA" id="ARBA00023136"/>
    </source>
</evidence>
<dbReference type="Pfam" id="PF13396">
    <property type="entry name" value="PLDc_N"/>
    <property type="match status" value="1"/>
</dbReference>
<organism evidence="8 9">
    <name type="scientific">Companilactobacillus farciminis</name>
    <dbReference type="NCBI Taxonomy" id="1612"/>
    <lineage>
        <taxon>Bacteria</taxon>
        <taxon>Bacillati</taxon>
        <taxon>Bacillota</taxon>
        <taxon>Bacilli</taxon>
        <taxon>Lactobacillales</taxon>
        <taxon>Lactobacillaceae</taxon>
        <taxon>Companilactobacillus</taxon>
    </lineage>
</organism>
<dbReference type="InterPro" id="IPR027379">
    <property type="entry name" value="CLS_N"/>
</dbReference>
<keyword evidence="9" id="KW-1185">Reference proteome</keyword>
<evidence type="ECO:0000313" key="9">
    <source>
        <dbReference type="Proteomes" id="UP000295257"/>
    </source>
</evidence>
<gene>
    <name evidence="8" type="ORF">C5L30_002065</name>
</gene>
<keyword evidence="3 6" id="KW-0812">Transmembrane</keyword>
<name>A0A4R5NIP4_9LACO</name>
<dbReference type="GO" id="GO:0005886">
    <property type="term" value="C:plasma membrane"/>
    <property type="evidence" value="ECO:0007669"/>
    <property type="project" value="UniProtKB-SubCell"/>
</dbReference>
<comment type="caution">
    <text evidence="8">The sequence shown here is derived from an EMBL/GenBank/DDBJ whole genome shotgun (WGS) entry which is preliminary data.</text>
</comment>
<feature type="domain" description="Cardiolipin synthase N-terminal" evidence="7">
    <location>
        <begin position="23"/>
        <end position="66"/>
    </location>
</feature>
<feature type="transmembrane region" description="Helical" evidence="6">
    <location>
        <begin position="44"/>
        <end position="64"/>
    </location>
</feature>
<sequence length="69" mass="8101">MNNPDIFFNNLPLFIPLIILELILDIVALVHIFKHQKYRFGNRILWIVLVLLFQPIGAVVYLLVGRENE</sequence>
<evidence type="ECO:0000256" key="3">
    <source>
        <dbReference type="ARBA" id="ARBA00022692"/>
    </source>
</evidence>
<evidence type="ECO:0000256" key="2">
    <source>
        <dbReference type="ARBA" id="ARBA00022475"/>
    </source>
</evidence>
<evidence type="ECO:0000313" key="8">
    <source>
        <dbReference type="EMBL" id="TDG74120.1"/>
    </source>
</evidence>
<protein>
    <recommendedName>
        <fullName evidence="7">Cardiolipin synthase N-terminal domain-containing protein</fullName>
    </recommendedName>
</protein>